<evidence type="ECO:0000313" key="5">
    <source>
        <dbReference type="EMBL" id="MBD3363778.1"/>
    </source>
</evidence>
<accession>A0A9D5QBN2</accession>
<dbReference type="InterPro" id="IPR000209">
    <property type="entry name" value="Peptidase_S8/S53_dom"/>
</dbReference>
<feature type="domain" description="Peptidase S8/S53" evidence="4">
    <location>
        <begin position="227"/>
        <end position="440"/>
    </location>
</feature>
<gene>
    <name evidence="5" type="ORF">GF359_01035</name>
</gene>
<dbReference type="GO" id="GO:0004252">
    <property type="term" value="F:serine-type endopeptidase activity"/>
    <property type="evidence" value="ECO:0007669"/>
    <property type="project" value="InterPro"/>
</dbReference>
<evidence type="ECO:0000256" key="1">
    <source>
        <dbReference type="ARBA" id="ARBA00011073"/>
    </source>
</evidence>
<dbReference type="PANTHER" id="PTHR43399:SF4">
    <property type="entry name" value="CELL WALL-ASSOCIATED PROTEASE"/>
    <property type="match status" value="1"/>
</dbReference>
<evidence type="ECO:0000256" key="3">
    <source>
        <dbReference type="SAM" id="MobiDB-lite"/>
    </source>
</evidence>
<dbReference type="AlphaFoldDB" id="A0A9D5QBN2"/>
<evidence type="ECO:0000256" key="2">
    <source>
        <dbReference type="PROSITE-ProRule" id="PRU01240"/>
    </source>
</evidence>
<evidence type="ECO:0000259" key="4">
    <source>
        <dbReference type="Pfam" id="PF00082"/>
    </source>
</evidence>
<dbReference type="InterPro" id="IPR036852">
    <property type="entry name" value="Peptidase_S8/S53_dom_sf"/>
</dbReference>
<organism evidence="5 6">
    <name type="scientific">candidate division WOR-3 bacterium</name>
    <dbReference type="NCBI Taxonomy" id="2052148"/>
    <lineage>
        <taxon>Bacteria</taxon>
        <taxon>Bacteria division WOR-3</taxon>
    </lineage>
</organism>
<dbReference type="InterPro" id="IPR051048">
    <property type="entry name" value="Peptidase_S8/S53_subtilisin"/>
</dbReference>
<proteinExistence type="inferred from homology"/>
<comment type="caution">
    <text evidence="5">The sequence shown here is derived from an EMBL/GenBank/DDBJ whole genome shotgun (WGS) entry which is preliminary data.</text>
</comment>
<dbReference type="PANTHER" id="PTHR43399">
    <property type="entry name" value="SUBTILISIN-RELATED"/>
    <property type="match status" value="1"/>
</dbReference>
<dbReference type="CDD" id="cd04842">
    <property type="entry name" value="Peptidases_S8_Kp43_protease"/>
    <property type="match status" value="1"/>
</dbReference>
<comment type="similarity">
    <text evidence="1 2">Belongs to the peptidase S8 family.</text>
</comment>
<dbReference type="GO" id="GO:0006508">
    <property type="term" value="P:proteolysis"/>
    <property type="evidence" value="ECO:0007669"/>
    <property type="project" value="InterPro"/>
</dbReference>
<dbReference type="Gene3D" id="3.40.50.200">
    <property type="entry name" value="Peptidase S8/S53 domain"/>
    <property type="match status" value="1"/>
</dbReference>
<dbReference type="Proteomes" id="UP000630660">
    <property type="component" value="Unassembled WGS sequence"/>
</dbReference>
<name>A0A9D5QBN2_UNCW3</name>
<feature type="non-terminal residue" evidence="5">
    <location>
        <position position="444"/>
    </location>
</feature>
<comment type="caution">
    <text evidence="2">Lacks conserved residue(s) required for the propagation of feature annotation.</text>
</comment>
<feature type="region of interest" description="Disordered" evidence="3">
    <location>
        <begin position="408"/>
        <end position="444"/>
    </location>
</feature>
<dbReference type="EMBL" id="WJKJ01000028">
    <property type="protein sequence ID" value="MBD3363778.1"/>
    <property type="molecule type" value="Genomic_DNA"/>
</dbReference>
<protein>
    <submittedName>
        <fullName evidence="5">S8 family serine peptidase</fullName>
    </submittedName>
</protein>
<reference evidence="5" key="1">
    <citation type="submission" date="2019-11" db="EMBL/GenBank/DDBJ databases">
        <title>Microbial mats filling the niche in hypersaline microbial mats.</title>
        <authorList>
            <person name="Wong H.L."/>
            <person name="Macleod F.I."/>
            <person name="White R.A. III"/>
            <person name="Burns B.P."/>
        </authorList>
    </citation>
    <scope>NUCLEOTIDE SEQUENCE</scope>
    <source>
        <strain evidence="5">Bin_327</strain>
    </source>
</reference>
<dbReference type="SUPFAM" id="SSF52743">
    <property type="entry name" value="Subtilisin-like"/>
    <property type="match status" value="1"/>
</dbReference>
<evidence type="ECO:0000313" key="6">
    <source>
        <dbReference type="Proteomes" id="UP000630660"/>
    </source>
</evidence>
<dbReference type="PROSITE" id="PS51892">
    <property type="entry name" value="SUBTILASE"/>
    <property type="match status" value="1"/>
</dbReference>
<sequence>MTAFLLITLLGLPGEVSVKGPYTARTAVEPYDDSHLLILNQDTIDTRIGKPSIHTMYGESVRAVVKFDHPLKGSDRAILEKSGLTVHGYLPNYAYLVSGNLDMIMDLTDISWFSPYRPEWKQASGLVSGRKTSEVISVWLFDDVSMDEMVKSLRNDFGAEIISAHDGINKLLRISVAPEVLNDIVSMNQVRWIEPWFEPGYLNDSAQWVSQSMELDYRSLWERGLTGEGVIVSSADAGITTTHVMFADSATQITDWGNYPYHRKIIAVHPSSPEARMGDLVDYHGTHTACTICGEDSYWQCESAYDGIAPGTRLFFIDNGGETKMAYPQDYYQMYAVAKEGNHAGKPILMSNSWRSSTDYLIYDLSCRQTDEFAWDNPGFLILYSQGNFGSNGPSPPATAKNVVSVGATGNGTTADEPAGFSSAGPTDDGRIKPTQVAPGYLTS</sequence>
<dbReference type="Pfam" id="PF00082">
    <property type="entry name" value="Peptidase_S8"/>
    <property type="match status" value="1"/>
</dbReference>
<dbReference type="InterPro" id="IPR034058">
    <property type="entry name" value="TagA/B/C/D_pept_dom"/>
</dbReference>